<dbReference type="InterPro" id="IPR011010">
    <property type="entry name" value="DNA_brk_join_enz"/>
</dbReference>
<dbReference type="InterPro" id="IPR013762">
    <property type="entry name" value="Integrase-like_cat_sf"/>
</dbReference>
<dbReference type="SUPFAM" id="SSF56349">
    <property type="entry name" value="DNA breaking-rejoining enzymes"/>
    <property type="match status" value="1"/>
</dbReference>
<name>A0A7W8JWJ8_9DEIO</name>
<dbReference type="GO" id="GO:0006310">
    <property type="term" value="P:DNA recombination"/>
    <property type="evidence" value="ECO:0007669"/>
    <property type="project" value="UniProtKB-KW"/>
</dbReference>
<proteinExistence type="predicted"/>
<dbReference type="EMBL" id="JACHFL010000011">
    <property type="protein sequence ID" value="MBB5364520.1"/>
    <property type="molecule type" value="Genomic_DNA"/>
</dbReference>
<protein>
    <recommendedName>
        <fullName evidence="2">Tyr recombinase domain-containing protein</fullName>
    </recommendedName>
</protein>
<evidence type="ECO:0000256" key="1">
    <source>
        <dbReference type="ARBA" id="ARBA00023172"/>
    </source>
</evidence>
<dbReference type="GO" id="GO:0003677">
    <property type="term" value="F:DNA binding"/>
    <property type="evidence" value="ECO:0007669"/>
    <property type="project" value="InterPro"/>
</dbReference>
<dbReference type="Proteomes" id="UP000552709">
    <property type="component" value="Unassembled WGS sequence"/>
</dbReference>
<evidence type="ECO:0000313" key="4">
    <source>
        <dbReference type="Proteomes" id="UP000552709"/>
    </source>
</evidence>
<sequence>MHTTGICSSFTYDDEQFFCEYRGATSLTGAAQGMWCEDILKSRLIPEGAMLFEQQWGYPLRSFAGLQHGVLGNGATLGTYFRERNAELAARKKPAGCVFAINPVYSAVLFATLSIRMSRYGGARAHEQLQLRLDSDCLEVKFHRGYEVVVMNCLPKGHKGTSGRPSVIVPKIITAEALRIIEAIGQHRQYTGDIASKIMAHDGVMLGLPEGRYIFQIRQKALSSQTLNKCLAFIYHGTPVLSSRGEERAILPKTHDFRHGLANFAAMNGVHDKDIQILLNHKNVDITRYYARPTRTQEFNTIASIATQGHLWMQDDARAQSSSESQGPSYVLGGRCTYPGECHLARGCAGCALKQPDHTRRSETELYIETLKPQHAQAVKSGWKEAGRLERHLADAVAEIEQMDFQQWLEQTEAELDQQEARIMTALRAGV</sequence>
<dbReference type="Pfam" id="PF00589">
    <property type="entry name" value="Phage_integrase"/>
    <property type="match status" value="1"/>
</dbReference>
<dbReference type="GO" id="GO:0015074">
    <property type="term" value="P:DNA integration"/>
    <property type="evidence" value="ECO:0007669"/>
    <property type="project" value="InterPro"/>
</dbReference>
<organism evidence="3 4">
    <name type="scientific">Deinococcus humi</name>
    <dbReference type="NCBI Taxonomy" id="662880"/>
    <lineage>
        <taxon>Bacteria</taxon>
        <taxon>Thermotogati</taxon>
        <taxon>Deinococcota</taxon>
        <taxon>Deinococci</taxon>
        <taxon>Deinococcales</taxon>
        <taxon>Deinococcaceae</taxon>
        <taxon>Deinococcus</taxon>
    </lineage>
</organism>
<dbReference type="InterPro" id="IPR002104">
    <property type="entry name" value="Integrase_catalytic"/>
</dbReference>
<accession>A0A7W8JWJ8</accession>
<gene>
    <name evidence="3" type="ORF">HNQ08_003633</name>
</gene>
<keyword evidence="1" id="KW-0233">DNA recombination</keyword>
<reference evidence="3 4" key="1">
    <citation type="submission" date="2020-08" db="EMBL/GenBank/DDBJ databases">
        <title>Genomic Encyclopedia of Type Strains, Phase IV (KMG-IV): sequencing the most valuable type-strain genomes for metagenomic binning, comparative biology and taxonomic classification.</title>
        <authorList>
            <person name="Goeker M."/>
        </authorList>
    </citation>
    <scope>NUCLEOTIDE SEQUENCE [LARGE SCALE GENOMIC DNA]</scope>
    <source>
        <strain evidence="3 4">DSM 27939</strain>
    </source>
</reference>
<evidence type="ECO:0000313" key="3">
    <source>
        <dbReference type="EMBL" id="MBB5364520.1"/>
    </source>
</evidence>
<comment type="caution">
    <text evidence="3">The sequence shown here is derived from an EMBL/GenBank/DDBJ whole genome shotgun (WGS) entry which is preliminary data.</text>
</comment>
<evidence type="ECO:0000259" key="2">
    <source>
        <dbReference type="Pfam" id="PF00589"/>
    </source>
</evidence>
<dbReference type="Gene3D" id="1.10.443.10">
    <property type="entry name" value="Intergrase catalytic core"/>
    <property type="match status" value="1"/>
</dbReference>
<dbReference type="CDD" id="cd00397">
    <property type="entry name" value="DNA_BRE_C"/>
    <property type="match status" value="1"/>
</dbReference>
<dbReference type="AlphaFoldDB" id="A0A7W8JWJ8"/>
<dbReference type="RefSeq" id="WP_184135036.1">
    <property type="nucleotide sequence ID" value="NZ_JACHFL010000011.1"/>
</dbReference>
<feature type="domain" description="Tyr recombinase" evidence="2">
    <location>
        <begin position="211"/>
        <end position="294"/>
    </location>
</feature>
<keyword evidence="4" id="KW-1185">Reference proteome</keyword>